<dbReference type="AlphaFoldDB" id="A0A6P8BIG1"/>
<feature type="compositionally biased region" description="Low complexity" evidence="1">
    <location>
        <begin position="282"/>
        <end position="291"/>
    </location>
</feature>
<dbReference type="GeneID" id="41957452"/>
<feature type="compositionally biased region" description="Low complexity" evidence="1">
    <location>
        <begin position="207"/>
        <end position="230"/>
    </location>
</feature>
<name>A0A6P8BIG1_PYRGI</name>
<feature type="transmembrane region" description="Helical" evidence="2">
    <location>
        <begin position="529"/>
        <end position="551"/>
    </location>
</feature>
<dbReference type="KEGG" id="pgri:PgNI_02475"/>
<dbReference type="Proteomes" id="UP000515153">
    <property type="component" value="Unplaced"/>
</dbReference>
<keyword evidence="4" id="KW-1185">Reference proteome</keyword>
<dbReference type="PANTHER" id="PTHR35184">
    <property type="entry name" value="YALI0C10208P"/>
    <property type="match status" value="1"/>
</dbReference>
<feature type="region of interest" description="Disordered" evidence="1">
    <location>
        <begin position="277"/>
        <end position="313"/>
    </location>
</feature>
<reference evidence="5" key="2">
    <citation type="submission" date="2019-10" db="EMBL/GenBank/DDBJ databases">
        <authorList>
            <consortium name="NCBI Genome Project"/>
        </authorList>
    </citation>
    <scope>NUCLEOTIDE SEQUENCE</scope>
    <source>
        <strain evidence="5">NI907</strain>
    </source>
</reference>
<dbReference type="OrthoDB" id="3357002at2759"/>
<feature type="transmembrane region" description="Helical" evidence="2">
    <location>
        <begin position="490"/>
        <end position="508"/>
    </location>
</feature>
<evidence type="ECO:0000313" key="4">
    <source>
        <dbReference type="Proteomes" id="UP000515153"/>
    </source>
</evidence>
<dbReference type="InterPro" id="IPR021460">
    <property type="entry name" value="DUF3112"/>
</dbReference>
<keyword evidence="3" id="KW-0732">Signal</keyword>
<proteinExistence type="predicted"/>
<gene>
    <name evidence="5" type="ORF">PgNI_02475</name>
</gene>
<feature type="region of interest" description="Disordered" evidence="1">
    <location>
        <begin position="166"/>
        <end position="230"/>
    </location>
</feature>
<dbReference type="Pfam" id="PF11309">
    <property type="entry name" value="DUF3112"/>
    <property type="match status" value="1"/>
</dbReference>
<feature type="transmembrane region" description="Helical" evidence="2">
    <location>
        <begin position="341"/>
        <end position="361"/>
    </location>
</feature>
<feature type="compositionally biased region" description="Polar residues" evidence="1">
    <location>
        <begin position="292"/>
        <end position="311"/>
    </location>
</feature>
<keyword evidence="2" id="KW-0812">Transmembrane</keyword>
<dbReference type="RefSeq" id="XP_030986829.1">
    <property type="nucleotide sequence ID" value="XM_031122541.1"/>
</dbReference>
<reference evidence="5" key="1">
    <citation type="journal article" date="2019" name="Mol. Biol. Evol.">
        <title>Blast fungal genomes show frequent chromosomal changes, gene gains and losses, and effector gene turnover.</title>
        <authorList>
            <person name="Gomez Luciano L.B."/>
            <person name="Jason Tsai I."/>
            <person name="Chuma I."/>
            <person name="Tosa Y."/>
            <person name="Chen Y.H."/>
            <person name="Li J.Y."/>
            <person name="Li M.Y."/>
            <person name="Jade Lu M.Y."/>
            <person name="Nakayashiki H."/>
            <person name="Li W.H."/>
        </authorList>
    </citation>
    <scope>NUCLEOTIDE SEQUENCE</scope>
    <source>
        <strain evidence="5">NI907</strain>
    </source>
</reference>
<feature type="transmembrane region" description="Helical" evidence="2">
    <location>
        <begin position="403"/>
        <end position="425"/>
    </location>
</feature>
<protein>
    <submittedName>
        <fullName evidence="5">Uncharacterized protein</fullName>
    </submittedName>
</protein>
<feature type="compositionally biased region" description="Polar residues" evidence="1">
    <location>
        <begin position="166"/>
        <end position="176"/>
    </location>
</feature>
<feature type="compositionally biased region" description="Polar residues" evidence="1">
    <location>
        <begin position="185"/>
        <end position="195"/>
    </location>
</feature>
<evidence type="ECO:0000256" key="3">
    <source>
        <dbReference type="SAM" id="SignalP"/>
    </source>
</evidence>
<keyword evidence="2" id="KW-1133">Transmembrane helix</keyword>
<reference evidence="5" key="3">
    <citation type="submission" date="2025-08" db="UniProtKB">
        <authorList>
            <consortium name="RefSeq"/>
        </authorList>
    </citation>
    <scope>IDENTIFICATION</scope>
    <source>
        <strain evidence="5">NI907</strain>
    </source>
</reference>
<evidence type="ECO:0000256" key="2">
    <source>
        <dbReference type="SAM" id="Phobius"/>
    </source>
</evidence>
<feature type="signal peptide" evidence="3">
    <location>
        <begin position="1"/>
        <end position="23"/>
    </location>
</feature>
<sequence length="859" mass="90888">MLSRRLLILQQVVLLLQPELAVGNILHGLQERADGFSDLGTQLLNGAIELGQQIGLVPPGAGQARQSQAPATVAAPASLLSPVEIPSSTPELSLSPAPALAPAVVTPAVVTPFADLAPLISPFSTPSVPAAIVPPVPSVAFADFESRLASFGQSLGLLPQGATGLQNSPLAQSTPSLPLALAPQMPSTTGQVASQPTPAVPTPTSLPLPSTTPSSPLSSATATTPKLSSTAARSSLTASAFPSSISPAPAAFTIPPAAEPKPQTTSAASVIPFVPIAPTPLPQQTQPAQQTNMSQPGVSANSTLPSEQQGQGLEGSKAVARITDYTQGSFLGEVPTRDVDLPVTIIFLILFIAGAVTHMSIYQSNSRRGHKFLLSDIMFDFCVMRSLACVFRIAWIFQPVKGVIMMAIILQTGGAAVAALLNIFFAQRLLRSMHPKVGWHPAVGPITTFLAFSVPGAIIWQIVHMFVLFFSSVDDTNRANIIFKDLEAGSAFVLFLVTFPILVTSVVTGWPGPRPEPFGIGDWRVKKSVIIASGSLLTVGAAIRLSALVTPEAPGERNPVFSRASFYTTQFMLEIFVVALYAAARVDLLFFIPNGSSKPGDYSGRNQAAAAADGEKKKKKRGPLVLRDDVEAALDRLDAPYEILRNPPPLETRGLPPGRDVVWALVSVDKPEGAGKRVSTIAGARGGGNVDDPSFKSPRVVRVFADGDSTADSDDYYSPTQAGVHPAWVQLPRQQQHAAATADGGGAGVRETFPDELPQRPTRVSRRASVLEAIRPRIMRARQEEQQRAATAAMATAAAGDAGIPVPPSPAWSSSPARPSYVSFGEEEDEFYRRAVIRETIPVYFPERERNSESFMSKD</sequence>
<keyword evidence="2" id="KW-0472">Membrane</keyword>
<accession>A0A6P8BIG1</accession>
<dbReference type="PANTHER" id="PTHR35184:SF1">
    <property type="entry name" value="INTEGRAL MEMBRANE PROTEIN"/>
    <property type="match status" value="1"/>
</dbReference>
<feature type="region of interest" description="Disordered" evidence="1">
    <location>
        <begin position="601"/>
        <end position="622"/>
    </location>
</feature>
<evidence type="ECO:0000313" key="5">
    <source>
        <dbReference type="RefSeq" id="XP_030986829.1"/>
    </source>
</evidence>
<evidence type="ECO:0000256" key="1">
    <source>
        <dbReference type="SAM" id="MobiDB-lite"/>
    </source>
</evidence>
<feature type="transmembrane region" description="Helical" evidence="2">
    <location>
        <begin position="571"/>
        <end position="592"/>
    </location>
</feature>
<feature type="transmembrane region" description="Helical" evidence="2">
    <location>
        <begin position="446"/>
        <end position="470"/>
    </location>
</feature>
<feature type="chain" id="PRO_5027828192" evidence="3">
    <location>
        <begin position="24"/>
        <end position="859"/>
    </location>
</feature>
<organism evidence="4 5">
    <name type="scientific">Pyricularia grisea</name>
    <name type="common">Crabgrass-specific blast fungus</name>
    <name type="synonym">Magnaporthe grisea</name>
    <dbReference type="NCBI Taxonomy" id="148305"/>
    <lineage>
        <taxon>Eukaryota</taxon>
        <taxon>Fungi</taxon>
        <taxon>Dikarya</taxon>
        <taxon>Ascomycota</taxon>
        <taxon>Pezizomycotina</taxon>
        <taxon>Sordariomycetes</taxon>
        <taxon>Sordariomycetidae</taxon>
        <taxon>Magnaporthales</taxon>
        <taxon>Pyriculariaceae</taxon>
        <taxon>Pyricularia</taxon>
    </lineage>
</organism>